<feature type="compositionally biased region" description="Low complexity" evidence="1">
    <location>
        <begin position="134"/>
        <end position="147"/>
    </location>
</feature>
<dbReference type="GeneID" id="17358624"/>
<dbReference type="RefSeq" id="XP_005851267.1">
    <property type="nucleotide sequence ID" value="XM_005851205.1"/>
</dbReference>
<dbReference type="KEGG" id="cvr:CHLNCDRAFT_138037"/>
<keyword evidence="3" id="KW-1185">Reference proteome</keyword>
<dbReference type="OrthoDB" id="3388at2759"/>
<evidence type="ECO:0000256" key="1">
    <source>
        <dbReference type="SAM" id="MobiDB-lite"/>
    </source>
</evidence>
<feature type="region of interest" description="Disordered" evidence="1">
    <location>
        <begin position="273"/>
        <end position="299"/>
    </location>
</feature>
<feature type="region of interest" description="Disordered" evidence="1">
    <location>
        <begin position="455"/>
        <end position="559"/>
    </location>
</feature>
<feature type="compositionally biased region" description="Basic and acidic residues" evidence="1">
    <location>
        <begin position="54"/>
        <end position="66"/>
    </location>
</feature>
<dbReference type="EMBL" id="GL433836">
    <property type="protein sequence ID" value="EFN59165.1"/>
    <property type="molecule type" value="Genomic_DNA"/>
</dbReference>
<feature type="region of interest" description="Disordered" evidence="1">
    <location>
        <begin position="812"/>
        <end position="831"/>
    </location>
</feature>
<feature type="compositionally biased region" description="Low complexity" evidence="1">
    <location>
        <begin position="472"/>
        <end position="496"/>
    </location>
</feature>
<feature type="compositionally biased region" description="Low complexity" evidence="1">
    <location>
        <begin position="821"/>
        <end position="831"/>
    </location>
</feature>
<feature type="compositionally biased region" description="Low complexity" evidence="1">
    <location>
        <begin position="867"/>
        <end position="883"/>
    </location>
</feature>
<feature type="compositionally biased region" description="Low complexity" evidence="1">
    <location>
        <begin position="39"/>
        <end position="53"/>
    </location>
</feature>
<feature type="region of interest" description="Disordered" evidence="1">
    <location>
        <begin position="844"/>
        <end position="889"/>
    </location>
</feature>
<name>E1Z543_CHLVA</name>
<feature type="compositionally biased region" description="Acidic residues" evidence="1">
    <location>
        <begin position="324"/>
        <end position="335"/>
    </location>
</feature>
<gene>
    <name evidence="2" type="ORF">CHLNCDRAFT_138037</name>
</gene>
<proteinExistence type="predicted"/>
<protein>
    <submittedName>
        <fullName evidence="2">Uncharacterized protein</fullName>
    </submittedName>
</protein>
<feature type="region of interest" description="Disordered" evidence="1">
    <location>
        <begin position="619"/>
        <end position="651"/>
    </location>
</feature>
<dbReference type="PANTHER" id="PTHR47434">
    <property type="entry name" value="PROTEIN PTST HOMOLOG 3, CHLOROPLASTIC"/>
    <property type="match status" value="1"/>
</dbReference>
<accession>E1Z543</accession>
<feature type="region of interest" description="Disordered" evidence="1">
    <location>
        <begin position="690"/>
        <end position="751"/>
    </location>
</feature>
<dbReference type="AlphaFoldDB" id="E1Z543"/>
<dbReference type="Proteomes" id="UP000008141">
    <property type="component" value="Unassembled WGS sequence"/>
</dbReference>
<feature type="region of interest" description="Disordered" evidence="1">
    <location>
        <begin position="319"/>
        <end position="341"/>
    </location>
</feature>
<feature type="region of interest" description="Disordered" evidence="1">
    <location>
        <begin position="124"/>
        <end position="174"/>
    </location>
</feature>
<organism evidence="3">
    <name type="scientific">Chlorella variabilis</name>
    <name type="common">Green alga</name>
    <dbReference type="NCBI Taxonomy" id="554065"/>
    <lineage>
        <taxon>Eukaryota</taxon>
        <taxon>Viridiplantae</taxon>
        <taxon>Chlorophyta</taxon>
        <taxon>core chlorophytes</taxon>
        <taxon>Trebouxiophyceae</taxon>
        <taxon>Chlorellales</taxon>
        <taxon>Chlorellaceae</taxon>
        <taxon>Chlorella clade</taxon>
        <taxon>Chlorella</taxon>
    </lineage>
</organism>
<feature type="compositionally biased region" description="Basic residues" evidence="1">
    <location>
        <begin position="626"/>
        <end position="636"/>
    </location>
</feature>
<dbReference type="InParanoid" id="E1Z543"/>
<feature type="compositionally biased region" description="Low complexity" evidence="1">
    <location>
        <begin position="156"/>
        <end position="174"/>
    </location>
</feature>
<feature type="region of interest" description="Disordered" evidence="1">
    <location>
        <begin position="26"/>
        <end position="87"/>
    </location>
</feature>
<sequence>MLASRVAAPSGAAWCSTQCAPHHRCRRHHAATGGSTPHEAAQGPPEPAPAQQQQRREQREQRREEFDIVSGTRLPQAEGPSCDWPRPDQRRRWEEAALMTTGFPVPAGYGTANLPPAAGSGMLWRLRNPERDPPAATSPRAPAAGAAARRRPGPQPGTRSATDGASGAPGPATPVVPVFRAAPYSAEAARQRRPSPTARILFLDDGCTCRAPLAVAVLQGMLRCGSGGAAVPLRLALAQSLQCPLMDPTSHHALSALIHCQLAPAQLALWQQQGQGGQDSEGSAAATRRGRGGLAAGVGGTPTPHAVDWAAHVSGWPRPVWVEEGPEDGEDDGSGSDDQRPLWTVREVAGQAVVVRRPRRQQPASRRGYWSSFENVQQELSKWMEGQGLRGRLPSQQELRGSGANTLSARVDSHGGLSVFAERMGLPLASGRAANGHWSDFGHLAEELRWYVQQAEQQQAEQRQRREEEGEAAAAGPEAAAAAGPEQEAGWEAAAEGGDGGAPDAGDGASPRTMRFASRSWSSGGGGLEPGPASAVLLGDGGSHEGGAGAGGSPGGGSSGLVFMPTQQELRLAGRADLVGAIRQHGGSLAVARRLGWAVRHGRLPSEAAVLAQLMDFAEQRQQRQQQRRRRARRGRGGGAAGGGAPPAPAALEMPTLRELEEGGRADLAGAVVRLGGVQVFAYLMQAEQQRRQQRQRRPRQEPQQEQAQLGPRSQQAPARHRPHASHILSYALGSSSGGGGRRLPPPVPPQPAVVRVGQAVVQLIEARGWERRVPTKQELVAAGRRDLHAAITRCGGAQKLAEHLQLPYAETRGRRKRSQLEQQQGQQGEVELGLQPGFLAARLRAPPGGLYDPQQQPAGGDGGAPGAAAQPRRGVPAAQRPQGPASRLLERELVLEAYTDTTFV</sequence>
<feature type="compositionally biased region" description="Gly residues" evidence="1">
    <location>
        <begin position="539"/>
        <end position="559"/>
    </location>
</feature>
<evidence type="ECO:0000313" key="2">
    <source>
        <dbReference type="EMBL" id="EFN59165.1"/>
    </source>
</evidence>
<evidence type="ECO:0000313" key="3">
    <source>
        <dbReference type="Proteomes" id="UP000008141"/>
    </source>
</evidence>
<reference evidence="2 3" key="1">
    <citation type="journal article" date="2010" name="Plant Cell">
        <title>The Chlorella variabilis NC64A genome reveals adaptation to photosymbiosis, coevolution with viruses, and cryptic sex.</title>
        <authorList>
            <person name="Blanc G."/>
            <person name="Duncan G."/>
            <person name="Agarkova I."/>
            <person name="Borodovsky M."/>
            <person name="Gurnon J."/>
            <person name="Kuo A."/>
            <person name="Lindquist E."/>
            <person name="Lucas S."/>
            <person name="Pangilinan J."/>
            <person name="Polle J."/>
            <person name="Salamov A."/>
            <person name="Terry A."/>
            <person name="Yamada T."/>
            <person name="Dunigan D.D."/>
            <person name="Grigoriev I.V."/>
            <person name="Claverie J.M."/>
            <person name="Van Etten J.L."/>
        </authorList>
    </citation>
    <scope>NUCLEOTIDE SEQUENCE [LARGE SCALE GENOMIC DNA]</scope>
    <source>
        <strain evidence="2 3">NC64A</strain>
    </source>
</reference>